<name>A0A0A6ZK80_9CAUD</name>
<gene>
    <name evidence="1" type="ORF">PM16_09</name>
</gene>
<sequence length="113" mass="13444">MVLYMSEQESIKFLWDCLENQPRSISITDVQGMHGCLYELLPYKWVTYYHRGLCHGNYLWDSETARLVLEQLGFSNFPGYLRKNGYTKTKQVFFEVCSKYNNPAWGFLKEELH</sequence>
<accession>A0A0A6ZK80</accession>
<reference evidence="2" key="1">
    <citation type="submission" date="2013-07" db="EMBL/GenBank/DDBJ databases">
        <title>Isolation and characterization of PM16 - a novel Podoviridae bacteriophage specific for Proteus mirabilis.</title>
        <authorList>
            <person name="Morozova V.V."/>
            <person name="Tupikin A.E."/>
            <person name="Kabilov M.R."/>
            <person name="Kurilshikov A.M."/>
            <person name="Babkin I.V."/>
            <person name="Shedko E.D."/>
        </authorList>
    </citation>
    <scope>NUCLEOTIDE SEQUENCE [LARGE SCALE GENOMIC DNA]</scope>
</reference>
<evidence type="ECO:0000313" key="1">
    <source>
        <dbReference type="EMBL" id="AGZ17254.1"/>
    </source>
</evidence>
<proteinExistence type="predicted"/>
<dbReference type="EMBL" id="KF319020">
    <property type="protein sequence ID" value="AGZ17254.1"/>
    <property type="molecule type" value="Genomic_DNA"/>
</dbReference>
<evidence type="ECO:0000313" key="2">
    <source>
        <dbReference type="Proteomes" id="UP000031091"/>
    </source>
</evidence>
<keyword evidence="2" id="KW-1185">Reference proteome</keyword>
<dbReference type="GeneID" id="24722454"/>
<dbReference type="RefSeq" id="YP_009147844.1">
    <property type="nucleotide sequence ID" value="NC_027342.1"/>
</dbReference>
<organism evidence="1 2">
    <name type="scientific">Proteus phage PM16</name>
    <dbReference type="NCBI Taxonomy" id="1357704"/>
    <lineage>
        <taxon>Viruses</taxon>
        <taxon>Duplodnaviria</taxon>
        <taxon>Heunggongvirae</taxon>
        <taxon>Uroviricota</taxon>
        <taxon>Caudoviricetes</taxon>
        <taxon>Autographivirales</taxon>
        <taxon>Autoscriptoviridae</taxon>
        <taxon>Slopekvirinae</taxon>
        <taxon>Novosibovirus</taxon>
        <taxon>Novosibovirus PM16</taxon>
    </lineage>
</organism>
<dbReference type="Proteomes" id="UP000031091">
    <property type="component" value="Segment"/>
</dbReference>
<protein>
    <submittedName>
        <fullName evidence="1">Uncharacterized protein</fullName>
    </submittedName>
</protein>
<dbReference type="KEGG" id="vg:24722454"/>